<sequence>MKHRHSMRKLGRTSTHRRALLRNLVSQLVQHERLETTVPKAKELRRVADNMVQLGKQGDENLDKVFSELALHYKDRAGGYTQVLATRVRQGDAAAMAFIEFVECPNELRESKPPCSPPPLRLPLSPWLQSRHARQWAPMSSGL</sequence>
<dbReference type="Proteomes" id="UP001497522">
    <property type="component" value="Chromosome 10"/>
</dbReference>
<keyword evidence="3 4" id="KW-0687">Ribonucleoprotein</keyword>
<proteinExistence type="inferred from homology"/>
<accession>A0ABP1AAK0</accession>
<keyword evidence="2 4" id="KW-0689">Ribosomal protein</keyword>
<comment type="similarity">
    <text evidence="1 4">Belongs to the bacterial ribosomal protein bL17 family.</text>
</comment>
<evidence type="ECO:0000256" key="4">
    <source>
        <dbReference type="RuleBase" id="RU000660"/>
    </source>
</evidence>
<evidence type="ECO:0000313" key="6">
    <source>
        <dbReference type="Proteomes" id="UP001497522"/>
    </source>
</evidence>
<evidence type="ECO:0000256" key="3">
    <source>
        <dbReference type="ARBA" id="ARBA00023274"/>
    </source>
</evidence>
<dbReference type="NCBIfam" id="TIGR00059">
    <property type="entry name" value="L17"/>
    <property type="match status" value="1"/>
</dbReference>
<gene>
    <name evidence="5" type="ORF">CSSPJE1EN2_LOCUS2549</name>
</gene>
<dbReference type="PANTHER" id="PTHR14413">
    <property type="entry name" value="RIBOSOMAL PROTEIN L17"/>
    <property type="match status" value="1"/>
</dbReference>
<evidence type="ECO:0000313" key="5">
    <source>
        <dbReference type="EMBL" id="CAK9859554.1"/>
    </source>
</evidence>
<evidence type="ECO:0000256" key="2">
    <source>
        <dbReference type="ARBA" id="ARBA00022980"/>
    </source>
</evidence>
<dbReference type="Gene3D" id="3.90.1030.10">
    <property type="entry name" value="Ribosomal protein L17"/>
    <property type="match status" value="2"/>
</dbReference>
<dbReference type="PANTHER" id="PTHR14413:SF16">
    <property type="entry name" value="LARGE RIBOSOMAL SUBUNIT PROTEIN BL17M"/>
    <property type="match status" value="1"/>
</dbReference>
<evidence type="ECO:0000256" key="1">
    <source>
        <dbReference type="ARBA" id="ARBA00008777"/>
    </source>
</evidence>
<organism evidence="5 6">
    <name type="scientific">Sphagnum jensenii</name>
    <dbReference type="NCBI Taxonomy" id="128206"/>
    <lineage>
        <taxon>Eukaryota</taxon>
        <taxon>Viridiplantae</taxon>
        <taxon>Streptophyta</taxon>
        <taxon>Embryophyta</taxon>
        <taxon>Bryophyta</taxon>
        <taxon>Sphagnophytina</taxon>
        <taxon>Sphagnopsida</taxon>
        <taxon>Sphagnales</taxon>
        <taxon>Sphagnaceae</taxon>
        <taxon>Sphagnum</taxon>
    </lineage>
</organism>
<name>A0ABP1AAK0_9BRYO</name>
<dbReference type="SUPFAM" id="SSF64263">
    <property type="entry name" value="Prokaryotic ribosomal protein L17"/>
    <property type="match status" value="1"/>
</dbReference>
<evidence type="ECO:0008006" key="7">
    <source>
        <dbReference type="Google" id="ProtNLM"/>
    </source>
</evidence>
<dbReference type="InterPro" id="IPR000456">
    <property type="entry name" value="Ribosomal_bL17"/>
</dbReference>
<dbReference type="InterPro" id="IPR036373">
    <property type="entry name" value="Ribosomal_bL17_sf"/>
</dbReference>
<reference evidence="5" key="1">
    <citation type="submission" date="2024-03" db="EMBL/GenBank/DDBJ databases">
        <authorList>
            <consortium name="ELIXIR-Norway"/>
            <consortium name="Elixir Norway"/>
        </authorList>
    </citation>
    <scope>NUCLEOTIDE SEQUENCE</scope>
</reference>
<keyword evidence="6" id="KW-1185">Reference proteome</keyword>
<dbReference type="Pfam" id="PF01196">
    <property type="entry name" value="Ribosomal_L17"/>
    <property type="match status" value="1"/>
</dbReference>
<dbReference type="EMBL" id="OZ023711">
    <property type="protein sequence ID" value="CAK9859554.1"/>
    <property type="molecule type" value="Genomic_DNA"/>
</dbReference>
<protein>
    <recommendedName>
        <fullName evidence="7">50S ribosomal protein L17, chloroplastic</fullName>
    </recommendedName>
</protein>